<gene>
    <name evidence="2" type="ORF">E0L93_01030</name>
</gene>
<dbReference type="OrthoDB" id="3376858at2"/>
<dbReference type="Proteomes" id="UP000295244">
    <property type="component" value="Unassembled WGS sequence"/>
</dbReference>
<evidence type="ECO:0000313" key="2">
    <source>
        <dbReference type="EMBL" id="TCJ20438.1"/>
    </source>
</evidence>
<organism evidence="2 3">
    <name type="scientific">Rubrobacter taiwanensis</name>
    <dbReference type="NCBI Taxonomy" id="185139"/>
    <lineage>
        <taxon>Bacteria</taxon>
        <taxon>Bacillati</taxon>
        <taxon>Actinomycetota</taxon>
        <taxon>Rubrobacteria</taxon>
        <taxon>Rubrobacterales</taxon>
        <taxon>Rubrobacteraceae</taxon>
        <taxon>Rubrobacter</taxon>
    </lineage>
</organism>
<feature type="transmembrane region" description="Helical" evidence="1">
    <location>
        <begin position="18"/>
        <end position="40"/>
    </location>
</feature>
<keyword evidence="1" id="KW-0472">Membrane</keyword>
<accession>A0A4R1BS36</accession>
<dbReference type="AlphaFoldDB" id="A0A4R1BS36"/>
<evidence type="ECO:0000256" key="1">
    <source>
        <dbReference type="SAM" id="Phobius"/>
    </source>
</evidence>
<reference evidence="2 3" key="1">
    <citation type="submission" date="2019-03" db="EMBL/GenBank/DDBJ databases">
        <title>Whole genome sequence of a novel Rubrobacter taiwanensis strain, isolated from Yellowstone National Park.</title>
        <authorList>
            <person name="Freed S."/>
            <person name="Ramaley R.F."/>
            <person name="Kyndt J.A."/>
        </authorList>
    </citation>
    <scope>NUCLEOTIDE SEQUENCE [LARGE SCALE GENOMIC DNA]</scope>
    <source>
        <strain evidence="2 3">Yellowstone</strain>
    </source>
</reference>
<dbReference type="EMBL" id="SKBU01000003">
    <property type="protein sequence ID" value="TCJ20438.1"/>
    <property type="molecule type" value="Genomic_DNA"/>
</dbReference>
<feature type="transmembrane region" description="Helical" evidence="1">
    <location>
        <begin position="118"/>
        <end position="139"/>
    </location>
</feature>
<protein>
    <submittedName>
        <fullName evidence="2">ABC transporter permease</fullName>
    </submittedName>
</protein>
<dbReference type="Pfam" id="PF12679">
    <property type="entry name" value="ABC2_membrane_2"/>
    <property type="match status" value="1"/>
</dbReference>
<dbReference type="GO" id="GO:0140359">
    <property type="term" value="F:ABC-type transporter activity"/>
    <property type="evidence" value="ECO:0007669"/>
    <property type="project" value="InterPro"/>
</dbReference>
<comment type="caution">
    <text evidence="2">The sequence shown here is derived from an EMBL/GenBank/DDBJ whole genome shotgun (WGS) entry which is preliminary data.</text>
</comment>
<sequence length="278" mass="29101">MGSFAAELLKLRKRPATWVMVAVSVVALALFGYVFTYIFVVGAPEDVAPAPEAAEIFREYLLPENFLINVLSNGFVGFGSALALVLGALAIGSEYGWETFRSALIQKPGRTALFTGKLLAVAAVLLVFTLAMLAAGALSSYVVALLEGASASWPPAGEILRAAGAGWLVLATFCSLGILLATLFRGTALAIGLGLVYLLVLENLFLGLAPQNEFVESIGQALPTRNALDLAASFGELPPGFAGPEEAAEPARAALVLGAYLAGFALLSLLLFRRRDLP</sequence>
<name>A0A4R1BS36_9ACTN</name>
<feature type="transmembrane region" description="Helical" evidence="1">
    <location>
        <begin position="159"/>
        <end position="181"/>
    </location>
</feature>
<proteinExistence type="predicted"/>
<feature type="transmembrane region" description="Helical" evidence="1">
    <location>
        <begin position="75"/>
        <end position="97"/>
    </location>
</feature>
<feature type="transmembrane region" description="Helical" evidence="1">
    <location>
        <begin position="253"/>
        <end position="272"/>
    </location>
</feature>
<dbReference type="PANTHER" id="PTHR37305">
    <property type="entry name" value="INTEGRAL MEMBRANE PROTEIN-RELATED"/>
    <property type="match status" value="1"/>
</dbReference>
<keyword evidence="1" id="KW-1133">Transmembrane helix</keyword>
<keyword evidence="1" id="KW-0812">Transmembrane</keyword>
<evidence type="ECO:0000313" key="3">
    <source>
        <dbReference type="Proteomes" id="UP000295244"/>
    </source>
</evidence>
<feature type="transmembrane region" description="Helical" evidence="1">
    <location>
        <begin position="188"/>
        <end position="209"/>
    </location>
</feature>
<dbReference type="GO" id="GO:0005886">
    <property type="term" value="C:plasma membrane"/>
    <property type="evidence" value="ECO:0007669"/>
    <property type="project" value="UniProtKB-SubCell"/>
</dbReference>
<dbReference type="PANTHER" id="PTHR37305:SF1">
    <property type="entry name" value="MEMBRANE PROTEIN"/>
    <property type="match status" value="1"/>
</dbReference>
<dbReference type="RefSeq" id="WP_132687351.1">
    <property type="nucleotide sequence ID" value="NZ_SKBU01000003.1"/>
</dbReference>
<keyword evidence="3" id="KW-1185">Reference proteome</keyword>